<dbReference type="PROSITE" id="PS50191">
    <property type="entry name" value="CRAL_TRIO"/>
    <property type="match status" value="1"/>
</dbReference>
<evidence type="ECO:0000313" key="2">
    <source>
        <dbReference type="EMBL" id="GBN30542.1"/>
    </source>
</evidence>
<dbReference type="EMBL" id="BGPR01007935">
    <property type="protein sequence ID" value="GBN30542.1"/>
    <property type="molecule type" value="Genomic_DNA"/>
</dbReference>
<protein>
    <submittedName>
        <fullName evidence="2">Retinaldehyde-binding protein 1</fullName>
    </submittedName>
</protein>
<evidence type="ECO:0000259" key="1">
    <source>
        <dbReference type="PROSITE" id="PS50191"/>
    </source>
</evidence>
<dbReference type="Pfam" id="PF00650">
    <property type="entry name" value="CRAL_TRIO"/>
    <property type="match status" value="1"/>
</dbReference>
<dbReference type="PRINTS" id="PR00180">
    <property type="entry name" value="CRETINALDHBP"/>
</dbReference>
<comment type="caution">
    <text evidence="2">The sequence shown here is derived from an EMBL/GenBank/DDBJ whole genome shotgun (WGS) entry which is preliminary data.</text>
</comment>
<dbReference type="CDD" id="cd00170">
    <property type="entry name" value="SEC14"/>
    <property type="match status" value="1"/>
</dbReference>
<dbReference type="PANTHER" id="PTHR10174">
    <property type="entry name" value="ALPHA-TOCOPHEROL TRANSFER PROTEIN-RELATED"/>
    <property type="match status" value="1"/>
</dbReference>
<name>A0A4Y2MVD2_ARAVE</name>
<dbReference type="OrthoDB" id="6419400at2759"/>
<dbReference type="SUPFAM" id="SSF52087">
    <property type="entry name" value="CRAL/TRIO domain"/>
    <property type="match status" value="1"/>
</dbReference>
<keyword evidence="3" id="KW-1185">Reference proteome</keyword>
<evidence type="ECO:0000313" key="3">
    <source>
        <dbReference type="Proteomes" id="UP000499080"/>
    </source>
</evidence>
<dbReference type="InterPro" id="IPR001251">
    <property type="entry name" value="CRAL-TRIO_dom"/>
</dbReference>
<dbReference type="Gene3D" id="3.40.525.10">
    <property type="entry name" value="CRAL-TRIO lipid binding domain"/>
    <property type="match status" value="1"/>
</dbReference>
<dbReference type="GO" id="GO:1902936">
    <property type="term" value="F:phosphatidylinositol bisphosphate binding"/>
    <property type="evidence" value="ECO:0007669"/>
    <property type="project" value="TreeGrafter"/>
</dbReference>
<sequence length="314" mass="36259">MSSSASNGNLQDGKLLPFQMDHLPEFFLKKSEIELNETPEHKREKIQELKTMIAGNQATNGFNFEEDILVQYLRHSKFDVQRAFNHVQNYVALRSKHSHLFKSIPDDYFHSKNSVHFVLPLPERSPDGCTIILTRTGKWDTGEMAYDDLVRLSMMTFCQMMRDPMTQINGFKVIHDFKDTTWSHYRYCTPRNLHFLFYATIDCIPARYKEIHFINESFVLRAVWIVIKRFLSAKIRSRAVSSLRQSSPSFNSSTAFDTSRVFTEISGIESLSPNSLGFHCMCVELQNVNKTHEGSIINVNVNVHCSFSVALELK</sequence>
<dbReference type="InterPro" id="IPR036273">
    <property type="entry name" value="CRAL/TRIO_N_dom_sf"/>
</dbReference>
<dbReference type="PANTHER" id="PTHR10174:SF130">
    <property type="entry name" value="ALPHA-TOCOPHEROL TRANSFER PROTEIN-LIKE"/>
    <property type="match status" value="1"/>
</dbReference>
<dbReference type="SUPFAM" id="SSF46938">
    <property type="entry name" value="CRAL/TRIO N-terminal domain"/>
    <property type="match status" value="1"/>
</dbReference>
<dbReference type="AlphaFoldDB" id="A0A4Y2MVD2"/>
<dbReference type="InterPro" id="IPR036865">
    <property type="entry name" value="CRAL-TRIO_dom_sf"/>
</dbReference>
<dbReference type="Gene3D" id="1.10.8.20">
    <property type="entry name" value="N-terminal domain of phosphatidylinositol transfer protein sec14p"/>
    <property type="match status" value="1"/>
</dbReference>
<gene>
    <name evidence="2" type="primary">Rlbp1_0</name>
    <name evidence="2" type="ORF">AVEN_49674_1</name>
</gene>
<feature type="domain" description="CRAL-TRIO" evidence="1">
    <location>
        <begin position="105"/>
        <end position="273"/>
    </location>
</feature>
<organism evidence="2 3">
    <name type="scientific">Araneus ventricosus</name>
    <name type="common">Orbweaver spider</name>
    <name type="synonym">Epeira ventricosa</name>
    <dbReference type="NCBI Taxonomy" id="182803"/>
    <lineage>
        <taxon>Eukaryota</taxon>
        <taxon>Metazoa</taxon>
        <taxon>Ecdysozoa</taxon>
        <taxon>Arthropoda</taxon>
        <taxon>Chelicerata</taxon>
        <taxon>Arachnida</taxon>
        <taxon>Araneae</taxon>
        <taxon>Araneomorphae</taxon>
        <taxon>Entelegynae</taxon>
        <taxon>Araneoidea</taxon>
        <taxon>Araneidae</taxon>
        <taxon>Araneus</taxon>
    </lineage>
</organism>
<proteinExistence type="predicted"/>
<dbReference type="GO" id="GO:0016020">
    <property type="term" value="C:membrane"/>
    <property type="evidence" value="ECO:0007669"/>
    <property type="project" value="TreeGrafter"/>
</dbReference>
<reference evidence="2 3" key="1">
    <citation type="journal article" date="2019" name="Sci. Rep.">
        <title>Orb-weaving spider Araneus ventricosus genome elucidates the spidroin gene catalogue.</title>
        <authorList>
            <person name="Kono N."/>
            <person name="Nakamura H."/>
            <person name="Ohtoshi R."/>
            <person name="Moran D.A.P."/>
            <person name="Shinohara A."/>
            <person name="Yoshida Y."/>
            <person name="Fujiwara M."/>
            <person name="Mori M."/>
            <person name="Tomita M."/>
            <person name="Arakawa K."/>
        </authorList>
    </citation>
    <scope>NUCLEOTIDE SEQUENCE [LARGE SCALE GENOMIC DNA]</scope>
</reference>
<accession>A0A4Y2MVD2</accession>
<dbReference type="Proteomes" id="UP000499080">
    <property type="component" value="Unassembled WGS sequence"/>
</dbReference>